<dbReference type="WBParaSite" id="PDA_v2.g8895.t1">
    <property type="protein sequence ID" value="PDA_v2.g8895.t1"/>
    <property type="gene ID" value="PDA_v2.g8895"/>
</dbReference>
<dbReference type="AlphaFoldDB" id="A0A914RB88"/>
<keyword evidence="2" id="KW-1185">Reference proteome</keyword>
<dbReference type="Pfam" id="PF10318">
    <property type="entry name" value="7TM_GPCR_Srh"/>
    <property type="match status" value="1"/>
</dbReference>
<evidence type="ECO:0000313" key="3">
    <source>
        <dbReference type="WBParaSite" id="PDA_v2.g8895.t1"/>
    </source>
</evidence>
<reference evidence="3" key="1">
    <citation type="submission" date="2022-11" db="UniProtKB">
        <authorList>
            <consortium name="WormBaseParasite"/>
        </authorList>
    </citation>
    <scope>IDENTIFICATION</scope>
</reference>
<feature type="transmembrane region" description="Helical" evidence="1">
    <location>
        <begin position="84"/>
        <end position="111"/>
    </location>
</feature>
<feature type="transmembrane region" description="Helical" evidence="1">
    <location>
        <begin position="132"/>
        <end position="160"/>
    </location>
</feature>
<accession>A0A914RB88</accession>
<organism evidence="2 3">
    <name type="scientific">Panagrolaimus davidi</name>
    <dbReference type="NCBI Taxonomy" id="227884"/>
    <lineage>
        <taxon>Eukaryota</taxon>
        <taxon>Metazoa</taxon>
        <taxon>Ecdysozoa</taxon>
        <taxon>Nematoda</taxon>
        <taxon>Chromadorea</taxon>
        <taxon>Rhabditida</taxon>
        <taxon>Tylenchina</taxon>
        <taxon>Panagrolaimomorpha</taxon>
        <taxon>Panagrolaimoidea</taxon>
        <taxon>Panagrolaimidae</taxon>
        <taxon>Panagrolaimus</taxon>
    </lineage>
</organism>
<sequence>MLPPSIEYWLNGIKILKKVSAGLFVIFLLPEFLLLRLSRVDRELIEKEVLTEALLTTSTMLDQSYDGHLSSQPLIVIYSGKLNFFFYVFLGWGATSLFVLLIFFILFHINIYNAMNETKVRYLEETYRGQKLVFTVFSIQMASFVLFFILPISVAALSAINLFSIPHFGYELLIISITFHTVLDSICVLYFIKAYRHFTFTLLQYLYKVLRYKNYSKEFPWETSLKVLG</sequence>
<name>A0A914RB88_9BILA</name>
<dbReference type="InterPro" id="IPR019422">
    <property type="entry name" value="7TM_GPCR_serpentine_rcpt_Srh"/>
</dbReference>
<keyword evidence="1" id="KW-0472">Membrane</keyword>
<proteinExistence type="predicted"/>
<evidence type="ECO:0000256" key="1">
    <source>
        <dbReference type="SAM" id="Phobius"/>
    </source>
</evidence>
<feature type="transmembrane region" description="Helical" evidence="1">
    <location>
        <begin position="172"/>
        <end position="192"/>
    </location>
</feature>
<keyword evidence="1" id="KW-0812">Transmembrane</keyword>
<dbReference type="Proteomes" id="UP000887578">
    <property type="component" value="Unplaced"/>
</dbReference>
<keyword evidence="1" id="KW-1133">Transmembrane helix</keyword>
<evidence type="ECO:0000313" key="2">
    <source>
        <dbReference type="Proteomes" id="UP000887578"/>
    </source>
</evidence>
<protein>
    <submittedName>
        <fullName evidence="3">Uncharacterized protein</fullName>
    </submittedName>
</protein>